<dbReference type="EMBL" id="RSFW01000010">
    <property type="protein sequence ID" value="RSD27827.1"/>
    <property type="molecule type" value="Genomic_DNA"/>
</dbReference>
<keyword evidence="2" id="KW-0812">Transmembrane</keyword>
<proteinExistence type="predicted"/>
<keyword evidence="2" id="KW-0472">Membrane</keyword>
<evidence type="ECO:0000256" key="1">
    <source>
        <dbReference type="SAM" id="Coils"/>
    </source>
</evidence>
<feature type="transmembrane region" description="Helical" evidence="2">
    <location>
        <begin position="24"/>
        <end position="42"/>
    </location>
</feature>
<organism evidence="3 4">
    <name type="scientific">Mesobacillus subterraneus</name>
    <dbReference type="NCBI Taxonomy" id="285983"/>
    <lineage>
        <taxon>Bacteria</taxon>
        <taxon>Bacillati</taxon>
        <taxon>Bacillota</taxon>
        <taxon>Bacilli</taxon>
        <taxon>Bacillales</taxon>
        <taxon>Bacillaceae</taxon>
        <taxon>Mesobacillus</taxon>
    </lineage>
</organism>
<dbReference type="RefSeq" id="WP_125479604.1">
    <property type="nucleotide sequence ID" value="NZ_RSFW01000010.1"/>
</dbReference>
<dbReference type="Proteomes" id="UP000279911">
    <property type="component" value="Unassembled WGS sequence"/>
</dbReference>
<reference evidence="4" key="1">
    <citation type="submission" date="2018-12" db="EMBL/GenBank/DDBJ databases">
        <title>Bacillus chawlae sp. nov., Bacillus glennii sp. nov., and Bacillus saganii sp. nov. Isolated from the Vehicle Assembly Building at Kennedy Space Center where the Viking Spacecraft were Assembled.</title>
        <authorList>
            <person name="Seuylemezian A."/>
            <person name="Vaishampayan P."/>
        </authorList>
    </citation>
    <scope>NUCLEOTIDE SEQUENCE [LARGE SCALE GENOMIC DNA]</scope>
    <source>
        <strain evidence="4">DSM 13966</strain>
    </source>
</reference>
<comment type="caution">
    <text evidence="3">The sequence shown here is derived from an EMBL/GenBank/DDBJ whole genome shotgun (WGS) entry which is preliminary data.</text>
</comment>
<keyword evidence="1" id="KW-0175">Coiled coil</keyword>
<evidence type="ECO:0000313" key="3">
    <source>
        <dbReference type="EMBL" id="RSD27827.1"/>
    </source>
</evidence>
<keyword evidence="2" id="KW-1133">Transmembrane helix</keyword>
<evidence type="ECO:0000313" key="4">
    <source>
        <dbReference type="Proteomes" id="UP000279911"/>
    </source>
</evidence>
<evidence type="ECO:0000256" key="2">
    <source>
        <dbReference type="SAM" id="Phobius"/>
    </source>
</evidence>
<dbReference type="AlphaFoldDB" id="A0A427TTQ5"/>
<gene>
    <name evidence="3" type="ORF">EJA10_08635</name>
</gene>
<accession>A0A427TTQ5</accession>
<dbReference type="OrthoDB" id="2934746at2"/>
<feature type="coiled-coil region" evidence="1">
    <location>
        <begin position="60"/>
        <end position="94"/>
    </location>
</feature>
<sequence>MGPAYHPEWLVTFWLTTPGLNLLNPHYVLIVLAVILAAGWFMKKRRTKAAEILDEEDQVFKHLLLKKKVIEQQLQELEARLMAAEVTEESFRKMKQDYHSHLDQVNKELEQYT</sequence>
<protein>
    <submittedName>
        <fullName evidence="3">Uncharacterized protein</fullName>
    </submittedName>
</protein>
<name>A0A427TTQ5_9BACI</name>